<evidence type="ECO:0000256" key="1">
    <source>
        <dbReference type="ARBA" id="ARBA00022723"/>
    </source>
</evidence>
<feature type="region of interest" description="Disordered" evidence="5">
    <location>
        <begin position="818"/>
        <end position="916"/>
    </location>
</feature>
<dbReference type="Gene3D" id="6.10.140.2220">
    <property type="match status" value="1"/>
</dbReference>
<feature type="region of interest" description="Disordered" evidence="5">
    <location>
        <begin position="1176"/>
        <end position="1260"/>
    </location>
</feature>
<accession>L7MHY1</accession>
<dbReference type="InterPro" id="IPR002893">
    <property type="entry name" value="Znf_MYND"/>
</dbReference>
<feature type="compositionally biased region" description="Basic and acidic residues" evidence="5">
    <location>
        <begin position="621"/>
        <end position="630"/>
    </location>
</feature>
<feature type="non-terminal residue" evidence="7">
    <location>
        <position position="1"/>
    </location>
</feature>
<evidence type="ECO:0000259" key="6">
    <source>
        <dbReference type="PROSITE" id="PS50865"/>
    </source>
</evidence>
<dbReference type="SUPFAM" id="SSF144232">
    <property type="entry name" value="HIT/MYND zinc finger-like"/>
    <property type="match status" value="1"/>
</dbReference>
<evidence type="ECO:0000256" key="5">
    <source>
        <dbReference type="SAM" id="MobiDB-lite"/>
    </source>
</evidence>
<feature type="compositionally biased region" description="Pro residues" evidence="5">
    <location>
        <begin position="582"/>
        <end position="591"/>
    </location>
</feature>
<reference evidence="7" key="2">
    <citation type="journal article" date="2015" name="J. Proteomics">
        <title>Sexual differences in the sialomes of the zebra tick, Rhipicephalus pulchellus.</title>
        <authorList>
            <person name="Tan A.W."/>
            <person name="Francischetti I.M."/>
            <person name="Slovak M."/>
            <person name="Kini R.M."/>
            <person name="Ribeiro J.M."/>
        </authorList>
    </citation>
    <scope>NUCLEOTIDE SEQUENCE</scope>
    <source>
        <tissue evidence="7">Salivary gland</tissue>
    </source>
</reference>
<feature type="compositionally biased region" description="Polar residues" evidence="5">
    <location>
        <begin position="1488"/>
        <end position="1511"/>
    </location>
</feature>
<feature type="compositionally biased region" description="Low complexity" evidence="5">
    <location>
        <begin position="1023"/>
        <end position="1075"/>
    </location>
</feature>
<feature type="compositionally biased region" description="Pro residues" evidence="5">
    <location>
        <begin position="460"/>
        <end position="476"/>
    </location>
</feature>
<feature type="region of interest" description="Disordered" evidence="5">
    <location>
        <begin position="96"/>
        <end position="248"/>
    </location>
</feature>
<dbReference type="GO" id="GO:0008270">
    <property type="term" value="F:zinc ion binding"/>
    <property type="evidence" value="ECO:0007669"/>
    <property type="project" value="UniProtKB-KW"/>
</dbReference>
<keyword evidence="2 4" id="KW-0863">Zinc-finger</keyword>
<feature type="domain" description="MYND-type" evidence="6">
    <location>
        <begin position="1697"/>
        <end position="1733"/>
    </location>
</feature>
<sequence length="1738" mass="189156">LEQRSWRRASMPWRREAAMQQIGQLPPMTQEQEVRTAQTPPCANGPNGSARQDDSGPPPPQQRKTPGDKPLSSELLETLRRECLERSVCTRVARLPSVIEKAPQPIKLEPPFFKTEEPSDVPVPKNPAIASSRTDKSHLRSPSRTLQQSLHQQNRHQHHNQVVRIPLSSIKQESVRGHESSESELRGPRSSPASVERSQRRPSTELSSPPPLQSSAQSAQQQQRHHQQPQRHRAAEDRLQGEGDMVCKKEDSEMRAGVAKCNYVLSDNYENLSGDESPASRSLEGSNVDHKAIELFLPLVDAMEEGQGQKDGSAGATVGASEEFSESACDATDDYDDLPEEGSLVIDDEGVDGEPSAPSGAAAANTAGSKKVASATRLKWPHESPTAMTPDSPQEASAGSPVPRTDHISTPRNQVVDDAANAASRWQLLKDLKNKKSKLGLLRKPTSADSSRGDDSGVVQPPPLTPLQGDSPPPGARRPGRRPNPRPGNTVTPNASDSNQEDRSGGAARLGPGRPSADDRGDGASTPTATTPPLRNGPRRRARWKGSASQEDEDAGGAESGNNADYQLSSDEETSKSCSDQPTPPPLPPPTQASHLGGKKQRKNSEDNHRRGSSSSLSGEQHGDESRYKRLAQELPGFNWLEQKIMGHGGGNFSDASPSMPKHVTREAPVVVAAPPSERTEQKAPASPQEPKRVYPPGTDILSRSMSEIQDDCCDEDVGEEAPVMEATVIAAQEEGKAEGEEQPQEMVQQEIPRQILVTALPDTYTSDPRLSQVITSTALIRPQYPMEVHMAGSNSALEMSMGAPGLTSAPMLACVSQSMQEAEGEPRPSSKSQADAIPQGRAAPEEQSSDSDVLYLGVSRKSLSPGPEHSGGDHRTSVMSEAGKVSERSRSADNNVTQAAAAQKHRAGAPEPINLSDAARRAEVYASPRDHYSFFQAHPFTVADHQRWLDERRYHEMMNSRVPVVQQRHLPPSQISPELSQRRHSGGSLIMPNRMEMPPQYRPPVPERSPTLRQVPPPHQGPSPHQAQSQHQPTSSHQPHLPHQPSHQVQLTQQAAHSQQPPPSHQAHYSHPGQPSHPPPPSHQGQLLHQTPLPHQIPISRPPQQMHPTGSYYPLARAHQAPPGGQHLQPLPALTRDTPPRNGRPELYQAQQRYKSMEQAYGVSPHAQQMGSYAVPQMPKQSPDPAAKNVSPPTGGLYMKDSKTEASYKEIGAGRSERLGPGAPPTVPSNAKPPPSSPHAQRPESAGHSSQTSSLKTEMEMLKDELKYLDALAAQKEAEYEKVVQTRAEKLKTLTQLEARYKRSLEQPQPYPKEEVRYPGVAVDVRQGQSPASSQSEKAASLVDDPKAVPRQRPSPVGGGGQQKTSPPALSSPLAKTSPGHPAVPGLIPYPLSHPPQQTRPPLSLASHANIPLNMPIMGAGMFNMRNMELQRDFAPMLGSQPLNSPLVPGYGRPYYPLDRNKHPSLHPMEAPKPAVKRKYSPGSAPSLPQSNGEMRIASSQRPTMAPTGQRQREPEKVTASLSQEHAQWLHAMKSREAQGAPPAYPTGVQSAFQTYSSFPNRRVLPEDLPLNPAMSNAAWSNYAEGLHEQYALQMAKHGLYPGHPPWSGPEKQQQQQRGGEAASAAMLGREPPAKRPSREEPIMHQMSKDRHMMRPGDKPVTHAALLASQAPPQEQALSAQAPQAPQNPQSKNNTCVMCGQHAQYMCSGCQNIWYCGPQCQRNHWVNHSNVCMGSKR</sequence>
<feature type="compositionally biased region" description="Pro residues" evidence="5">
    <location>
        <begin position="1223"/>
        <end position="1238"/>
    </location>
</feature>
<evidence type="ECO:0000256" key="4">
    <source>
        <dbReference type="PROSITE-ProRule" id="PRU00134"/>
    </source>
</evidence>
<feature type="compositionally biased region" description="Polar residues" evidence="5">
    <location>
        <begin position="386"/>
        <end position="397"/>
    </location>
</feature>
<feature type="compositionally biased region" description="Basic residues" evidence="5">
    <location>
        <begin position="223"/>
        <end position="232"/>
    </location>
</feature>
<feature type="compositionally biased region" description="Polar residues" evidence="5">
    <location>
        <begin position="1328"/>
        <end position="1339"/>
    </location>
</feature>
<feature type="region of interest" description="Disordered" evidence="5">
    <location>
        <begin position="1673"/>
        <end position="1692"/>
    </location>
</feature>
<feature type="region of interest" description="Disordered" evidence="5">
    <location>
        <begin position="1603"/>
        <end position="1643"/>
    </location>
</feature>
<dbReference type="Pfam" id="PF01753">
    <property type="entry name" value="zf-MYND"/>
    <property type="match status" value="1"/>
</dbReference>
<organism evidence="7">
    <name type="scientific">Rhipicephalus pulchellus</name>
    <name type="common">Yellow backed tick</name>
    <name type="synonym">Dermacentor pulchellus</name>
    <dbReference type="NCBI Taxonomy" id="72859"/>
    <lineage>
        <taxon>Eukaryota</taxon>
        <taxon>Metazoa</taxon>
        <taxon>Ecdysozoa</taxon>
        <taxon>Arthropoda</taxon>
        <taxon>Chelicerata</taxon>
        <taxon>Arachnida</taxon>
        <taxon>Acari</taxon>
        <taxon>Parasitiformes</taxon>
        <taxon>Ixodida</taxon>
        <taxon>Ixodoidea</taxon>
        <taxon>Ixodidae</taxon>
        <taxon>Rhipicephalinae</taxon>
        <taxon>Rhipicephalus</taxon>
        <taxon>Rhipicephalus</taxon>
    </lineage>
</organism>
<dbReference type="PROSITE" id="PS50865">
    <property type="entry name" value="ZF_MYND_2"/>
    <property type="match status" value="1"/>
</dbReference>
<feature type="region of interest" description="Disordered" evidence="5">
    <location>
        <begin position="306"/>
        <end position="419"/>
    </location>
</feature>
<feature type="region of interest" description="Disordered" evidence="5">
    <location>
        <begin position="431"/>
        <end position="630"/>
    </location>
</feature>
<keyword evidence="3" id="KW-0862">Zinc</keyword>
<evidence type="ECO:0000256" key="2">
    <source>
        <dbReference type="ARBA" id="ARBA00022771"/>
    </source>
</evidence>
<feature type="compositionally biased region" description="Low complexity" evidence="5">
    <location>
        <begin position="355"/>
        <end position="373"/>
    </location>
</feature>
<feature type="region of interest" description="Disordered" evidence="5">
    <location>
        <begin position="1326"/>
        <end position="1405"/>
    </location>
</feature>
<reference evidence="7" key="1">
    <citation type="submission" date="2012-11" db="EMBL/GenBank/DDBJ databases">
        <authorList>
            <person name="Lucero-Rivera Y.E."/>
            <person name="Tovar-Ramirez D."/>
        </authorList>
    </citation>
    <scope>NUCLEOTIDE SEQUENCE</scope>
    <source>
        <tissue evidence="7">Salivary gland</tissue>
    </source>
</reference>
<dbReference type="EMBL" id="GACK01002245">
    <property type="protein sequence ID" value="JAA62789.1"/>
    <property type="molecule type" value="mRNA"/>
</dbReference>
<feature type="compositionally biased region" description="Polar residues" evidence="5">
    <location>
        <begin position="1248"/>
        <end position="1257"/>
    </location>
</feature>
<feature type="compositionally biased region" description="Polar residues" evidence="5">
    <location>
        <begin position="21"/>
        <end position="50"/>
    </location>
</feature>
<feature type="region of interest" description="Disordered" evidence="5">
    <location>
        <begin position="645"/>
        <end position="700"/>
    </location>
</feature>
<protein>
    <submittedName>
        <fullName evidence="7">Putative osa</fullName>
    </submittedName>
</protein>
<feature type="region of interest" description="Disordered" evidence="5">
    <location>
        <begin position="1"/>
        <end position="74"/>
    </location>
</feature>
<name>L7MHY1_RHIPC</name>
<feature type="compositionally biased region" description="Basic and acidic residues" evidence="5">
    <location>
        <begin position="233"/>
        <end position="248"/>
    </location>
</feature>
<dbReference type="PROSITE" id="PS01360">
    <property type="entry name" value="ZF_MYND_1"/>
    <property type="match status" value="1"/>
</dbReference>
<evidence type="ECO:0000313" key="7">
    <source>
        <dbReference type="EMBL" id="JAA62789.1"/>
    </source>
</evidence>
<feature type="compositionally biased region" description="Basic and acidic residues" evidence="5">
    <location>
        <begin position="1633"/>
        <end position="1643"/>
    </location>
</feature>
<feature type="region of interest" description="Disordered" evidence="5">
    <location>
        <begin position="1461"/>
        <end position="1519"/>
    </location>
</feature>
<feature type="compositionally biased region" description="Low complexity" evidence="5">
    <location>
        <begin position="213"/>
        <end position="222"/>
    </location>
</feature>
<feature type="compositionally biased region" description="Acidic residues" evidence="5">
    <location>
        <begin position="331"/>
        <end position="352"/>
    </location>
</feature>
<evidence type="ECO:0000256" key="3">
    <source>
        <dbReference type="ARBA" id="ARBA00022833"/>
    </source>
</evidence>
<keyword evidence="1" id="KW-0479">Metal-binding</keyword>
<feature type="region of interest" description="Disordered" evidence="5">
    <location>
        <begin position="966"/>
        <end position="1146"/>
    </location>
</feature>
<feature type="compositionally biased region" description="Basic and acidic residues" evidence="5">
    <location>
        <begin position="173"/>
        <end position="187"/>
    </location>
</feature>
<proteinExistence type="evidence at transcript level"/>
<feature type="compositionally biased region" description="Polar residues" evidence="5">
    <location>
        <begin position="560"/>
        <end position="569"/>
    </location>
</feature>